<evidence type="ECO:0000313" key="1">
    <source>
        <dbReference type="EMBL" id="KAI4467167.1"/>
    </source>
</evidence>
<dbReference type="Proteomes" id="UP001056778">
    <property type="component" value="Chromosome 2"/>
</dbReference>
<reference evidence="1" key="1">
    <citation type="submission" date="2022-04" db="EMBL/GenBank/DDBJ databases">
        <title>Chromosome-scale genome assembly of Holotrichia oblita Faldermann.</title>
        <authorList>
            <person name="Rongchong L."/>
        </authorList>
    </citation>
    <scope>NUCLEOTIDE SEQUENCE</scope>
    <source>
        <strain evidence="1">81SQS9</strain>
    </source>
</reference>
<proteinExistence type="predicted"/>
<accession>A0ACB9TK00</accession>
<organism evidence="1 2">
    <name type="scientific">Holotrichia oblita</name>
    <name type="common">Chafer beetle</name>
    <dbReference type="NCBI Taxonomy" id="644536"/>
    <lineage>
        <taxon>Eukaryota</taxon>
        <taxon>Metazoa</taxon>
        <taxon>Ecdysozoa</taxon>
        <taxon>Arthropoda</taxon>
        <taxon>Hexapoda</taxon>
        <taxon>Insecta</taxon>
        <taxon>Pterygota</taxon>
        <taxon>Neoptera</taxon>
        <taxon>Endopterygota</taxon>
        <taxon>Coleoptera</taxon>
        <taxon>Polyphaga</taxon>
        <taxon>Scarabaeiformia</taxon>
        <taxon>Scarabaeidae</taxon>
        <taxon>Melolonthinae</taxon>
        <taxon>Holotrichia</taxon>
    </lineage>
</organism>
<evidence type="ECO:0000313" key="2">
    <source>
        <dbReference type="Proteomes" id="UP001056778"/>
    </source>
</evidence>
<dbReference type="EMBL" id="CM043016">
    <property type="protein sequence ID" value="KAI4467167.1"/>
    <property type="molecule type" value="Genomic_DNA"/>
</dbReference>
<name>A0ACB9TK00_HOLOL</name>
<protein>
    <submittedName>
        <fullName evidence="1">Mtg8 eto eight twenty one protein</fullName>
    </submittedName>
</protein>
<sequence>MAKHPRDVKLHIIDGGENEEGFDDTPATEQSGFNERLVSETRQRAEEAVNDVKRQAVIELQKAVAAAETKANELVAAERAKMEKLLHEARKHSDENSSSNHSKQTRILRHLTPRNHLNKIRAGIVAEKHMKHVRDVTSPGIADPSANTKIGRTITKSVLKKRCVL</sequence>
<gene>
    <name evidence="1" type="ORF">MML48_2g00017492</name>
</gene>
<comment type="caution">
    <text evidence="1">The sequence shown here is derived from an EMBL/GenBank/DDBJ whole genome shotgun (WGS) entry which is preliminary data.</text>
</comment>
<keyword evidence="2" id="KW-1185">Reference proteome</keyword>